<proteinExistence type="inferred from homology"/>
<dbReference type="AlphaFoldDB" id="A0A420HGG8"/>
<name>A0A420HGG8_9PEZI</name>
<dbReference type="InterPro" id="IPR003737">
    <property type="entry name" value="GlcNAc_PI_deacetylase-related"/>
</dbReference>
<dbReference type="PANTHER" id="PTHR12993">
    <property type="entry name" value="N-ACETYLGLUCOSAMINYL-PHOSPHATIDYLINOSITOL DE-N-ACETYLASE-RELATED"/>
    <property type="match status" value="1"/>
</dbReference>
<dbReference type="InterPro" id="IPR024078">
    <property type="entry name" value="LmbE-like_dom_sf"/>
</dbReference>
<keyword evidence="4" id="KW-1185">Reference proteome</keyword>
<comment type="similarity">
    <text evidence="1">Belongs to the PIGL family.</text>
</comment>
<dbReference type="SUPFAM" id="SSF102588">
    <property type="entry name" value="LmbE-like"/>
    <property type="match status" value="1"/>
</dbReference>
<reference evidence="3 4" key="1">
    <citation type="journal article" date="2018" name="BMC Genomics">
        <title>Comparative genome analyses reveal sequence features reflecting distinct modes of host-adaptation between dicot and monocot powdery mildew.</title>
        <authorList>
            <person name="Wu Y."/>
            <person name="Ma X."/>
            <person name="Pan Z."/>
            <person name="Kale S.D."/>
            <person name="Song Y."/>
            <person name="King H."/>
            <person name="Zhang Q."/>
            <person name="Presley C."/>
            <person name="Deng X."/>
            <person name="Wei C.I."/>
            <person name="Xiao S."/>
        </authorList>
    </citation>
    <scope>NUCLEOTIDE SEQUENCE [LARGE SCALE GENOMIC DNA]</scope>
    <source>
        <strain evidence="3">UMSG2</strain>
    </source>
</reference>
<dbReference type="UniPathway" id="UPA00196"/>
<dbReference type="OrthoDB" id="440160at2759"/>
<sequence length="243" mass="27481">MFFAPTVLALTRSSLGNHVKILCLSSGNSEGLGEIRKKELIKSGLKLGLRKEDDIIVIDNQQDFPDSMIARWDETKVAALLLDFFAPNFGRWSQEASDAGYRAAIDVLITFDSGGISRHPNHISLYHGAKKFISSLDGHGLHWASPVSLYTLTSLSMIRKYTFIFDILPSTVDVALSKMKKVGNARDHPTHLIFLNGPEQLRCAQFAMKFCHQSQMKWYRQGWIIFSRYMAINDLRLEQHVGH</sequence>
<comment type="caution">
    <text evidence="3">The sequence shown here is derived from an EMBL/GenBank/DDBJ whole genome shotgun (WGS) entry which is preliminary data.</text>
</comment>
<dbReference type="PANTHER" id="PTHR12993:SF11">
    <property type="entry name" value="N-ACETYLGLUCOSAMINYL-PHOSPHATIDYLINOSITOL DE-N-ACETYLASE"/>
    <property type="match status" value="1"/>
</dbReference>
<evidence type="ECO:0000313" key="4">
    <source>
        <dbReference type="Proteomes" id="UP000286134"/>
    </source>
</evidence>
<dbReference type="GO" id="GO:0016020">
    <property type="term" value="C:membrane"/>
    <property type="evidence" value="ECO:0007669"/>
    <property type="project" value="GOC"/>
</dbReference>
<organism evidence="3 4">
    <name type="scientific">Erysiphe neolycopersici</name>
    <dbReference type="NCBI Taxonomy" id="212602"/>
    <lineage>
        <taxon>Eukaryota</taxon>
        <taxon>Fungi</taxon>
        <taxon>Dikarya</taxon>
        <taxon>Ascomycota</taxon>
        <taxon>Pezizomycotina</taxon>
        <taxon>Leotiomycetes</taxon>
        <taxon>Erysiphales</taxon>
        <taxon>Erysiphaceae</taxon>
        <taxon>Erysiphe</taxon>
    </lineage>
</organism>
<gene>
    <name evidence="3" type="ORF">OnM2_080043</name>
</gene>
<evidence type="ECO:0000256" key="1">
    <source>
        <dbReference type="ARBA" id="ARBA00006066"/>
    </source>
</evidence>
<dbReference type="GO" id="GO:0005783">
    <property type="term" value="C:endoplasmic reticulum"/>
    <property type="evidence" value="ECO:0007669"/>
    <property type="project" value="TreeGrafter"/>
</dbReference>
<dbReference type="GO" id="GO:0006506">
    <property type="term" value="P:GPI anchor biosynthetic process"/>
    <property type="evidence" value="ECO:0007669"/>
    <property type="project" value="UniProtKB-UniPathway"/>
</dbReference>
<evidence type="ECO:0000256" key="2">
    <source>
        <dbReference type="ARBA" id="ARBA00012176"/>
    </source>
</evidence>
<dbReference type="GO" id="GO:0000225">
    <property type="term" value="F:N-acetylglucosaminylphosphatidylinositol deacetylase activity"/>
    <property type="evidence" value="ECO:0007669"/>
    <property type="project" value="UniProtKB-EC"/>
</dbReference>
<accession>A0A420HGG8</accession>
<dbReference type="STRING" id="212602.A0A420HGG8"/>
<dbReference type="EC" id="3.5.1.89" evidence="2"/>
<evidence type="ECO:0000313" key="3">
    <source>
        <dbReference type="EMBL" id="RKF56562.1"/>
    </source>
</evidence>
<dbReference type="EMBL" id="MCFK01008063">
    <property type="protein sequence ID" value="RKF56562.1"/>
    <property type="molecule type" value="Genomic_DNA"/>
</dbReference>
<dbReference type="Gene3D" id="3.40.50.10320">
    <property type="entry name" value="LmbE-like"/>
    <property type="match status" value="1"/>
</dbReference>
<dbReference type="Pfam" id="PF02585">
    <property type="entry name" value="PIG-L"/>
    <property type="match status" value="1"/>
</dbReference>
<protein>
    <recommendedName>
        <fullName evidence="2">N-acetylglucosaminylphosphatidylinositol deacetylase</fullName>
        <ecNumber evidence="2">3.5.1.89</ecNumber>
    </recommendedName>
</protein>
<dbReference type="Proteomes" id="UP000286134">
    <property type="component" value="Unassembled WGS sequence"/>
</dbReference>